<proteinExistence type="predicted"/>
<name>A0A0A8Y7Y8_ARUDO</name>
<reference evidence="1" key="2">
    <citation type="journal article" date="2015" name="Data Brief">
        <title>Shoot transcriptome of the giant reed, Arundo donax.</title>
        <authorList>
            <person name="Barrero R.A."/>
            <person name="Guerrero F.D."/>
            <person name="Moolhuijzen P."/>
            <person name="Goolsby J.A."/>
            <person name="Tidwell J."/>
            <person name="Bellgard S.E."/>
            <person name="Bellgard M.I."/>
        </authorList>
    </citation>
    <scope>NUCLEOTIDE SEQUENCE</scope>
    <source>
        <tissue evidence="1">Shoot tissue taken approximately 20 cm above the soil surface</tissue>
    </source>
</reference>
<accession>A0A0A8Y7Y8</accession>
<evidence type="ECO:0000313" key="1">
    <source>
        <dbReference type="EMBL" id="JAD19842.1"/>
    </source>
</evidence>
<reference evidence="1" key="1">
    <citation type="submission" date="2014-09" db="EMBL/GenBank/DDBJ databases">
        <authorList>
            <person name="Magalhaes I.L.F."/>
            <person name="Oliveira U."/>
            <person name="Santos F.R."/>
            <person name="Vidigal T.H.D.A."/>
            <person name="Brescovit A.D."/>
            <person name="Santos A.J."/>
        </authorList>
    </citation>
    <scope>NUCLEOTIDE SEQUENCE</scope>
    <source>
        <tissue evidence="1">Shoot tissue taken approximately 20 cm above the soil surface</tissue>
    </source>
</reference>
<dbReference type="AlphaFoldDB" id="A0A0A8Y7Y8"/>
<protein>
    <submittedName>
        <fullName evidence="1">Uncharacterized protein</fullName>
    </submittedName>
</protein>
<organism evidence="1">
    <name type="scientific">Arundo donax</name>
    <name type="common">Giant reed</name>
    <name type="synonym">Donax arundinaceus</name>
    <dbReference type="NCBI Taxonomy" id="35708"/>
    <lineage>
        <taxon>Eukaryota</taxon>
        <taxon>Viridiplantae</taxon>
        <taxon>Streptophyta</taxon>
        <taxon>Embryophyta</taxon>
        <taxon>Tracheophyta</taxon>
        <taxon>Spermatophyta</taxon>
        <taxon>Magnoliopsida</taxon>
        <taxon>Liliopsida</taxon>
        <taxon>Poales</taxon>
        <taxon>Poaceae</taxon>
        <taxon>PACMAD clade</taxon>
        <taxon>Arundinoideae</taxon>
        <taxon>Arundineae</taxon>
        <taxon>Arundo</taxon>
    </lineage>
</organism>
<sequence length="30" mass="3688">MIHEQRWTYLSCRLLDYEPKPFELNVCAMT</sequence>
<dbReference type="EMBL" id="GBRH01278053">
    <property type="protein sequence ID" value="JAD19842.1"/>
    <property type="molecule type" value="Transcribed_RNA"/>
</dbReference>